<comment type="catalytic activity">
    <reaction evidence="1">
        <text>ATP + protein L-histidine = ADP + protein N-phospho-L-histidine.</text>
        <dbReference type="EC" id="2.7.13.3"/>
    </reaction>
</comment>
<protein>
    <recommendedName>
        <fullName evidence="2">histidine kinase</fullName>
        <ecNumber evidence="2">2.7.13.3</ecNumber>
    </recommendedName>
</protein>
<dbReference type="Gene3D" id="3.10.450.50">
    <property type="match status" value="1"/>
</dbReference>
<dbReference type="InterPro" id="IPR037401">
    <property type="entry name" value="SnoaL-like"/>
</dbReference>
<dbReference type="EMBL" id="JAIUJS010000001">
    <property type="protein sequence ID" value="MCA0151638.1"/>
    <property type="molecule type" value="Genomic_DNA"/>
</dbReference>
<dbReference type="Proteomes" id="UP001198402">
    <property type="component" value="Unassembled WGS sequence"/>
</dbReference>
<keyword evidence="3" id="KW-0597">Phosphoprotein</keyword>
<dbReference type="CDD" id="cd00082">
    <property type="entry name" value="HisKA"/>
    <property type="match status" value="1"/>
</dbReference>
<dbReference type="InterPro" id="IPR032710">
    <property type="entry name" value="NTF2-like_dom_sf"/>
</dbReference>
<dbReference type="PANTHER" id="PTHR43065:SF42">
    <property type="entry name" value="TWO-COMPONENT SENSOR PPRA"/>
    <property type="match status" value="1"/>
</dbReference>
<organism evidence="6 7">
    <name type="scientific">Winogradskyella vincentii</name>
    <dbReference type="NCBI Taxonomy" id="2877122"/>
    <lineage>
        <taxon>Bacteria</taxon>
        <taxon>Pseudomonadati</taxon>
        <taxon>Bacteroidota</taxon>
        <taxon>Flavobacteriia</taxon>
        <taxon>Flavobacteriales</taxon>
        <taxon>Flavobacteriaceae</taxon>
        <taxon>Winogradskyella</taxon>
    </lineage>
</organism>
<evidence type="ECO:0000256" key="4">
    <source>
        <dbReference type="SAM" id="Coils"/>
    </source>
</evidence>
<dbReference type="PRINTS" id="PR00344">
    <property type="entry name" value="BCTRLSENSOR"/>
</dbReference>
<dbReference type="Gene3D" id="3.30.565.10">
    <property type="entry name" value="Histidine kinase-like ATPase, C-terminal domain"/>
    <property type="match status" value="1"/>
</dbReference>
<reference evidence="7" key="1">
    <citation type="submission" date="2023-07" db="EMBL/GenBank/DDBJ databases">
        <authorList>
            <person name="Yue Y."/>
        </authorList>
    </citation>
    <scope>NUCLEOTIDE SEQUENCE [LARGE SCALE GENOMIC DNA]</scope>
    <source>
        <strain evidence="7">2Y89</strain>
    </source>
</reference>
<accession>A0ABS7XVG5</accession>
<dbReference type="PANTHER" id="PTHR43065">
    <property type="entry name" value="SENSOR HISTIDINE KINASE"/>
    <property type="match status" value="1"/>
</dbReference>
<dbReference type="InterPro" id="IPR036890">
    <property type="entry name" value="HATPase_C_sf"/>
</dbReference>
<dbReference type="SUPFAM" id="SSF47384">
    <property type="entry name" value="Homodimeric domain of signal transducing histidine kinase"/>
    <property type="match status" value="1"/>
</dbReference>
<dbReference type="SMART" id="SM00387">
    <property type="entry name" value="HATPase_c"/>
    <property type="match status" value="1"/>
</dbReference>
<dbReference type="SUPFAM" id="SSF54427">
    <property type="entry name" value="NTF2-like"/>
    <property type="match status" value="1"/>
</dbReference>
<proteinExistence type="predicted"/>
<name>A0ABS7XVG5_9FLAO</name>
<evidence type="ECO:0000313" key="7">
    <source>
        <dbReference type="Proteomes" id="UP001198402"/>
    </source>
</evidence>
<dbReference type="RefSeq" id="WP_224476613.1">
    <property type="nucleotide sequence ID" value="NZ_JAIUJS010000001.1"/>
</dbReference>
<dbReference type="Pfam" id="PF13474">
    <property type="entry name" value="SnoaL_3"/>
    <property type="match status" value="1"/>
</dbReference>
<evidence type="ECO:0000256" key="2">
    <source>
        <dbReference type="ARBA" id="ARBA00012438"/>
    </source>
</evidence>
<dbReference type="SMART" id="SM00388">
    <property type="entry name" value="HisKA"/>
    <property type="match status" value="1"/>
</dbReference>
<comment type="caution">
    <text evidence="6">The sequence shown here is derived from an EMBL/GenBank/DDBJ whole genome shotgun (WGS) entry which is preliminary data.</text>
</comment>
<keyword evidence="7" id="KW-1185">Reference proteome</keyword>
<dbReference type="EC" id="2.7.13.3" evidence="2"/>
<dbReference type="InterPro" id="IPR004358">
    <property type="entry name" value="Sig_transdc_His_kin-like_C"/>
</dbReference>
<dbReference type="InterPro" id="IPR003594">
    <property type="entry name" value="HATPase_dom"/>
</dbReference>
<dbReference type="PROSITE" id="PS50109">
    <property type="entry name" value="HIS_KIN"/>
    <property type="match status" value="1"/>
</dbReference>
<dbReference type="InterPro" id="IPR003661">
    <property type="entry name" value="HisK_dim/P_dom"/>
</dbReference>
<dbReference type="InterPro" id="IPR005467">
    <property type="entry name" value="His_kinase_dom"/>
</dbReference>
<dbReference type="InterPro" id="IPR036097">
    <property type="entry name" value="HisK_dim/P_sf"/>
</dbReference>
<gene>
    <name evidence="6" type="ORF">LBV24_00315</name>
</gene>
<dbReference type="Pfam" id="PF02518">
    <property type="entry name" value="HATPase_c"/>
    <property type="match status" value="1"/>
</dbReference>
<evidence type="ECO:0000256" key="3">
    <source>
        <dbReference type="ARBA" id="ARBA00022553"/>
    </source>
</evidence>
<dbReference type="SUPFAM" id="SSF55874">
    <property type="entry name" value="ATPase domain of HSP90 chaperone/DNA topoisomerase II/histidine kinase"/>
    <property type="match status" value="1"/>
</dbReference>
<dbReference type="Gene3D" id="1.10.287.130">
    <property type="match status" value="1"/>
</dbReference>
<sequence>MKLTKQLINELDQWLDNYWKTYIKGDLKTWSQFLSDDYYNIGGTEEEIWHNKQEVLDYTKKILDQLKNKVELRNRSIDVITYEKHVMVNEFTDMYVLNNNNWEFYGPFRLSSFIEQTENGWLVLHQHGSFPDMKAAEGEAFGLDVLKAENERLQKAVSERTHQLEHKNRELEIEGALERIRAQAVAMKASSDLLDIVVTMRNEFIQLGHEAHYFWHMMWLQETYEKAMTSGDGSKIGFVMTLPRHIHGDVPLLAKWEKSKKSTVVYAMTTEESIDYVDKMVELGDFKNIDPQAPSHDDLKHIGGLTFIMARTTHGEIGYSLPGIVKNPPKEDLEILVRFAGVFDLAHKRFLDLQKAEKQARETQIELALEKVRSRTMAMQHSDELQETSFLLDQQVRALGIETWGCAFNIYGEKESTEWFGNEKGVLPTYTVPHKGIFKDYYNKGKKGESLYIKEFSGKACVAHYEYMSTLPVIGDVLLKLKETNDGFPTYQIDHVVYFKYGYLLFITKEHVPDSHDVFKRFAKVFEQTYTRFLDLQKAEAQAKEAQIEAALERVRSKSIAMHDSNELKEVIQVIYDQFIHLGINVEHAGFIIDYKENDDMHIWLADKNAIFPKIVLPYFDCAHWNSFNNAKKKGLNFFANQLDFEEKNKFYKDLFEFIPDLPEETKATYFSFDGLAISTMLSDNVGLYIENYAGIPFSEAENKILMRFGKVFQQTYTRFRDLQKAEAQAREAQIETALERVRSHSMGMQSTNDFGAVTTEMFNQLRNLGEDLFATGIVFCDKHEGHVEQWHSIPNGGMLSPIIVPIDLDYIHQYRYDQWKKGEELFSIEIPSDFIEQHFEDIFNLPSAQVALKDLESRNAPMPAAPPWEIDYGASFKNGYILASSLQHFENIDILSRFAKVFEQAYTRFLDLQKAEAQIREAEIEAALERLRSASMAMHKTEDLFEVVMVYFEQLKKLNIEFVQSWITIFHVEEGYVDVWFSPLEGVYEDPKHFKMQSELFEDTTIKSWKDGLPFSYIHLTSKEEVNQFMKVCDDVTASNYFMTIQNKLKLNQFEFVDANNKYGCISKSNVVKATKEEEEILQRFSKVFEQTYTRFLDLQKAEEQAREAQIETALERVRSRAMAIRSSIELDQVIQTIFKELKNLEINLTECSIVAYDTNQKDLIFWSAGPLGSAQPSSVKLQYIDHPLLENLFKDFKNGIKYRSGVLSGKLLKTWWQRVFTETDFRHAPKEFIDSWKKVKSLCYSQFAMTHGYLEFLGESPLPEDKVEILKRFTNVVDLTYTRYDDVVKAEAQTREAQINLAVERVRAKALAMHKSEEIMEVVAKLKEEVMALDIPDVIAATIFLSEEEDKVRMWDLSTLEKENDIDGYQIPFDITFKLKKKDPNLYVKRVWDNPENYFLEVQDAKDLKRIVEWLRENNLEDIANEVEQHTKTSNLERLHHAVKKLNNGKLVIDLLNAPSDEMETILTKMGAAFDLAYKRFEDLQKAEAQTREAKIEAALEKVRSRTMAMQKGEEVKDVVVLLYKELIALGVTNFATCGYVEINEKTNLQSTWVTSPGGDSLGLFYLPLTGDVYFDARYEAWKNQQPVFHQTVTGKERRKHLEYAITTFNSKEAEEMVLNQFPDPTVFYCFNFSHGYLHLVSGSQLNEEEETLLARFTRVFEQTYARFLDLQKAEAQAREAQIENALEKVRSRSLAMHKPEELQEVVAVVAEKLKELGVIFDAGGVILCTYFPDNKDVVHWIAVDDFSSSGRYFVPYFDNPIFNDAWDSKIKGDTYFSKEFTVEAKNDFFQQAFENSDYKKMPEDYKQFVLQADSHNLSAAWSKNSAIIIPSLTGDVPSENDADIMKRFANVFEQAYIRFLDLQKAEALAREAQIETALEKVRSRTMAMQHSDELPKAANNLFLQVQELGIPAWSAGYCIWEDKTKKSTWCNMSSEGEIQKGFSLPTVGEGYNFEKPLKNGEAFHVEELGGKALVKHYDFMKTLPIIGEILSDFDAKGIELPTFQIFHIVFFEHGYVMFITYEAVPEAHGIFKRFGQVFEQTYTRFLDLKKAEAQSDLIRKEKERLEVVLSDLKATQSQLIQAEKMASLGELTAGIAHEIQNPLNFVNNFSDVSKELLEEMQEEIENGDLEEAKAIMDDVVQNLDKINHHGQRADSIVKGMLQHSRASGDKKEPTDINALAEEYLRLAYHGLRAKDQSFNAELVTDFDDSMQNINIIPQDVGRVILNLLTNAFYVVNEKKKTGIEGYKPTVSISTKRIKDFVEISVEDNGNGMPESVKEKIFQPFFTTKPTGEGTGLGLSLSYDIITKGHGGKLMVKSDQGKGTIFKIELPL</sequence>
<feature type="coiled-coil region" evidence="4">
    <location>
        <begin position="143"/>
        <end position="174"/>
    </location>
</feature>
<evidence type="ECO:0000313" key="6">
    <source>
        <dbReference type="EMBL" id="MCA0151638.1"/>
    </source>
</evidence>
<feature type="domain" description="Histidine kinase" evidence="5">
    <location>
        <begin position="2097"/>
        <end position="2334"/>
    </location>
</feature>
<evidence type="ECO:0000259" key="5">
    <source>
        <dbReference type="PROSITE" id="PS50109"/>
    </source>
</evidence>
<evidence type="ECO:0000256" key="1">
    <source>
        <dbReference type="ARBA" id="ARBA00000085"/>
    </source>
</evidence>
<keyword evidence="4" id="KW-0175">Coiled coil</keyword>